<name>A0ABV5N763_9ACTN</name>
<keyword evidence="3" id="KW-1185">Reference proteome</keyword>
<accession>A0ABV5N763</accession>
<protein>
    <recommendedName>
        <fullName evidence="4">Lipoprotein</fullName>
    </recommendedName>
</protein>
<organism evidence="2 3">
    <name type="scientific">Streptomyces cinereospinus</name>
    <dbReference type="NCBI Taxonomy" id="285561"/>
    <lineage>
        <taxon>Bacteria</taxon>
        <taxon>Bacillati</taxon>
        <taxon>Actinomycetota</taxon>
        <taxon>Actinomycetes</taxon>
        <taxon>Kitasatosporales</taxon>
        <taxon>Streptomycetaceae</taxon>
        <taxon>Streptomyces</taxon>
    </lineage>
</organism>
<sequence>MPFSLSPRMPSGPRRRTLLTSAAGVALLAGCSGGPGDSGTTGGSPSATERARARAARDSAGLLARYDAVLAAHPGLAGRLRPLREETRWHTEAFGGGAARPSPTAAASAPGTGAASRTVPGTERAALAELAAVERAVADRRAQALLGVEGELARLLASVAAAGEAHAYLLTEGEGTA</sequence>
<reference evidence="2 3" key="1">
    <citation type="submission" date="2024-09" db="EMBL/GenBank/DDBJ databases">
        <authorList>
            <person name="Sun Q."/>
            <person name="Mori K."/>
        </authorList>
    </citation>
    <scope>NUCLEOTIDE SEQUENCE [LARGE SCALE GENOMIC DNA]</scope>
    <source>
        <strain evidence="2 3">JCM 6917</strain>
    </source>
</reference>
<feature type="region of interest" description="Disordered" evidence="1">
    <location>
        <begin position="93"/>
        <end position="119"/>
    </location>
</feature>
<evidence type="ECO:0008006" key="4">
    <source>
        <dbReference type="Google" id="ProtNLM"/>
    </source>
</evidence>
<dbReference type="PROSITE" id="PS51318">
    <property type="entry name" value="TAT"/>
    <property type="match status" value="1"/>
</dbReference>
<dbReference type="RefSeq" id="WP_381348939.1">
    <property type="nucleotide sequence ID" value="NZ_JBHMCY010000060.1"/>
</dbReference>
<dbReference type="Proteomes" id="UP001589709">
    <property type="component" value="Unassembled WGS sequence"/>
</dbReference>
<dbReference type="EMBL" id="JBHMCY010000060">
    <property type="protein sequence ID" value="MFB9466113.1"/>
    <property type="molecule type" value="Genomic_DNA"/>
</dbReference>
<evidence type="ECO:0000256" key="1">
    <source>
        <dbReference type="SAM" id="MobiDB-lite"/>
    </source>
</evidence>
<comment type="caution">
    <text evidence="2">The sequence shown here is derived from an EMBL/GenBank/DDBJ whole genome shotgun (WGS) entry which is preliminary data.</text>
</comment>
<feature type="compositionally biased region" description="Gly residues" evidence="1">
    <location>
        <begin position="31"/>
        <end position="42"/>
    </location>
</feature>
<evidence type="ECO:0000313" key="2">
    <source>
        <dbReference type="EMBL" id="MFB9466113.1"/>
    </source>
</evidence>
<proteinExistence type="predicted"/>
<feature type="region of interest" description="Disordered" evidence="1">
    <location>
        <begin position="30"/>
        <end position="52"/>
    </location>
</feature>
<gene>
    <name evidence="2" type="ORF">ACFF45_26240</name>
</gene>
<evidence type="ECO:0000313" key="3">
    <source>
        <dbReference type="Proteomes" id="UP001589709"/>
    </source>
</evidence>
<feature type="compositionally biased region" description="Low complexity" evidence="1">
    <location>
        <begin position="99"/>
        <end position="119"/>
    </location>
</feature>
<dbReference type="InterPro" id="IPR006311">
    <property type="entry name" value="TAT_signal"/>
</dbReference>